<protein>
    <submittedName>
        <fullName evidence="1">DUF2167 domain-containing protein</fullName>
    </submittedName>
</protein>
<gene>
    <name evidence="1" type="ORF">FJM65_05415</name>
</gene>
<evidence type="ECO:0000313" key="1">
    <source>
        <dbReference type="EMBL" id="TPE45632.1"/>
    </source>
</evidence>
<dbReference type="OrthoDB" id="196355at2"/>
<proteinExistence type="predicted"/>
<sequence length="289" mass="32072">MCAFSSFAQTDSLQLEIQEIENSLKYQYGEISLGDGLAKVTVPKGFKYLDPEQSEYVLTQLWGNPASGTTMGMLVPKDKGVLDDDAWVFDIEFDEIGYVEDKDAEDIDYNELLATMQADMQEANQERVANGYEEIQLVGWASKPYYDADHKILHWAKEAKFGEAETNTLNYNVRILGRKGVLMLNAIANMESLPEVKQSIPVITSSVAFEQGHSYFDFDPDVDEVASWTIGGLVAGKVLTKVGFFALLLKFWKVLAVGAASLGGALWKRLRGKKEEVAVVEDAQEEAVS</sequence>
<keyword evidence="2" id="KW-1185">Reference proteome</keyword>
<dbReference type="Proteomes" id="UP000316727">
    <property type="component" value="Unassembled WGS sequence"/>
</dbReference>
<accession>A0A501WA17</accession>
<dbReference type="EMBL" id="VFRQ01000002">
    <property type="protein sequence ID" value="TPE45632.1"/>
    <property type="molecule type" value="Genomic_DNA"/>
</dbReference>
<dbReference type="Pfam" id="PF09935">
    <property type="entry name" value="DUF2167"/>
    <property type="match status" value="1"/>
</dbReference>
<dbReference type="AlphaFoldDB" id="A0A501WA17"/>
<reference evidence="1 2" key="1">
    <citation type="submission" date="2019-06" db="EMBL/GenBank/DDBJ databases">
        <title>A novel bacterium of genus Pontibacter, isolated from marine sediment.</title>
        <authorList>
            <person name="Huang H."/>
            <person name="Mo K."/>
            <person name="Hu Y."/>
        </authorList>
    </citation>
    <scope>NUCLEOTIDE SEQUENCE [LARGE SCALE GENOMIC DNA]</scope>
    <source>
        <strain evidence="1 2">HB172049</strain>
    </source>
</reference>
<dbReference type="InterPro" id="IPR018682">
    <property type="entry name" value="DUF2167_membr"/>
</dbReference>
<organism evidence="1 2">
    <name type="scientific">Pontibacter mangrovi</name>
    <dbReference type="NCBI Taxonomy" id="2589816"/>
    <lineage>
        <taxon>Bacteria</taxon>
        <taxon>Pseudomonadati</taxon>
        <taxon>Bacteroidota</taxon>
        <taxon>Cytophagia</taxon>
        <taxon>Cytophagales</taxon>
        <taxon>Hymenobacteraceae</taxon>
        <taxon>Pontibacter</taxon>
    </lineage>
</organism>
<evidence type="ECO:0000313" key="2">
    <source>
        <dbReference type="Proteomes" id="UP000316727"/>
    </source>
</evidence>
<name>A0A501WA17_9BACT</name>
<comment type="caution">
    <text evidence="1">The sequence shown here is derived from an EMBL/GenBank/DDBJ whole genome shotgun (WGS) entry which is preliminary data.</text>
</comment>